<dbReference type="AlphaFoldDB" id="A0A4Z2H536"/>
<dbReference type="EMBL" id="SRLO01000329">
    <property type="protein sequence ID" value="TNN60741.1"/>
    <property type="molecule type" value="Genomic_DNA"/>
</dbReference>
<dbReference type="Gene3D" id="2.30.180.10">
    <property type="entry name" value="FAS1 domain"/>
    <property type="match status" value="1"/>
</dbReference>
<gene>
    <name evidence="2" type="ORF">EYF80_029085</name>
</gene>
<evidence type="ECO:0000313" key="3">
    <source>
        <dbReference type="Proteomes" id="UP000314294"/>
    </source>
</evidence>
<proteinExistence type="predicted"/>
<dbReference type="OrthoDB" id="8955208at2759"/>
<organism evidence="2 3">
    <name type="scientific">Liparis tanakae</name>
    <name type="common">Tanaka's snailfish</name>
    <dbReference type="NCBI Taxonomy" id="230148"/>
    <lineage>
        <taxon>Eukaryota</taxon>
        <taxon>Metazoa</taxon>
        <taxon>Chordata</taxon>
        <taxon>Craniata</taxon>
        <taxon>Vertebrata</taxon>
        <taxon>Euteleostomi</taxon>
        <taxon>Actinopterygii</taxon>
        <taxon>Neopterygii</taxon>
        <taxon>Teleostei</taxon>
        <taxon>Neoteleostei</taxon>
        <taxon>Acanthomorphata</taxon>
        <taxon>Eupercaria</taxon>
        <taxon>Perciformes</taxon>
        <taxon>Cottioidei</taxon>
        <taxon>Cottales</taxon>
        <taxon>Liparidae</taxon>
        <taxon>Liparis</taxon>
    </lineage>
</organism>
<keyword evidence="3" id="KW-1185">Reference proteome</keyword>
<evidence type="ECO:0000313" key="2">
    <source>
        <dbReference type="EMBL" id="TNN60741.1"/>
    </source>
</evidence>
<accession>A0A4Z2H536</accession>
<dbReference type="SUPFAM" id="SSF82153">
    <property type="entry name" value="FAS1 domain"/>
    <property type="match status" value="1"/>
</dbReference>
<evidence type="ECO:0000256" key="1">
    <source>
        <dbReference type="SAM" id="MobiDB-lite"/>
    </source>
</evidence>
<reference evidence="2 3" key="1">
    <citation type="submission" date="2019-03" db="EMBL/GenBank/DDBJ databases">
        <title>First draft genome of Liparis tanakae, snailfish: a comprehensive survey of snailfish specific genes.</title>
        <authorList>
            <person name="Kim W."/>
            <person name="Song I."/>
            <person name="Jeong J.-H."/>
            <person name="Kim D."/>
            <person name="Kim S."/>
            <person name="Ryu S."/>
            <person name="Song J.Y."/>
            <person name="Lee S.K."/>
        </authorList>
    </citation>
    <scope>NUCLEOTIDE SEQUENCE [LARGE SCALE GENOMIC DNA]</scope>
    <source>
        <tissue evidence="2">Muscle</tissue>
    </source>
</reference>
<dbReference type="InterPro" id="IPR036378">
    <property type="entry name" value="FAS1_dom_sf"/>
</dbReference>
<name>A0A4Z2H536_9TELE</name>
<evidence type="ECO:0008006" key="4">
    <source>
        <dbReference type="Google" id="ProtNLM"/>
    </source>
</evidence>
<comment type="caution">
    <text evidence="2">The sequence shown here is derived from an EMBL/GenBank/DDBJ whole genome shotgun (WGS) entry which is preliminary data.</text>
</comment>
<protein>
    <recommendedName>
        <fullName evidence="4">FAS1 domain-containing protein</fullName>
    </recommendedName>
</protein>
<dbReference type="Proteomes" id="UP000314294">
    <property type="component" value="Unassembled WGS sequence"/>
</dbReference>
<feature type="region of interest" description="Disordered" evidence="1">
    <location>
        <begin position="31"/>
        <end position="64"/>
    </location>
</feature>
<sequence>MCKNHLILGQHLYKDLEGRDFTLYGGSRWRGKDNKSALSPTSRSQLREPESKPSEPSTEHGNLVRSAFPGSRRPFLVFALASSSSFSFSFRGFSDSRISFLKSCAASSTGLNPWSACRLESLHTTHTSSRWSRQKSLSFSECRPHRVSGDLWPLPFFKKASDRFFKAKLRGGSLFDDLLLHTGHSRVGFVLHHSVRHSLQKLWLQDRTTGFWKTSQQTGQQRSSSSPEDMFILMENPSRLYSVIQQDLPAANGIIHIIDRPITITLTDKAPRDERFADMTIGEILTKDDKFNRFLSLVDVSMSFWTSQVIGFIPK</sequence>